<feature type="signal peptide" evidence="1">
    <location>
        <begin position="1"/>
        <end position="19"/>
    </location>
</feature>
<feature type="chain" id="PRO_5043831182" evidence="1">
    <location>
        <begin position="20"/>
        <end position="283"/>
    </location>
</feature>
<dbReference type="AlphaFoldDB" id="A0AAV3YEQ4"/>
<organism evidence="2 3">
    <name type="scientific">Plakobranchus ocellatus</name>
    <dbReference type="NCBI Taxonomy" id="259542"/>
    <lineage>
        <taxon>Eukaryota</taxon>
        <taxon>Metazoa</taxon>
        <taxon>Spiralia</taxon>
        <taxon>Lophotrochozoa</taxon>
        <taxon>Mollusca</taxon>
        <taxon>Gastropoda</taxon>
        <taxon>Heterobranchia</taxon>
        <taxon>Euthyneura</taxon>
        <taxon>Panpulmonata</taxon>
        <taxon>Sacoglossa</taxon>
        <taxon>Placobranchoidea</taxon>
        <taxon>Plakobranchidae</taxon>
        <taxon>Plakobranchus</taxon>
    </lineage>
</organism>
<accession>A0AAV3YEQ4</accession>
<evidence type="ECO:0000313" key="3">
    <source>
        <dbReference type="Proteomes" id="UP000735302"/>
    </source>
</evidence>
<name>A0AAV3YEQ4_9GAST</name>
<evidence type="ECO:0000256" key="1">
    <source>
        <dbReference type="SAM" id="SignalP"/>
    </source>
</evidence>
<reference evidence="2 3" key="1">
    <citation type="journal article" date="2021" name="Elife">
        <title>Chloroplast acquisition without the gene transfer in kleptoplastic sea slugs, Plakobranchus ocellatus.</title>
        <authorList>
            <person name="Maeda T."/>
            <person name="Takahashi S."/>
            <person name="Yoshida T."/>
            <person name="Shimamura S."/>
            <person name="Takaki Y."/>
            <person name="Nagai Y."/>
            <person name="Toyoda A."/>
            <person name="Suzuki Y."/>
            <person name="Arimoto A."/>
            <person name="Ishii H."/>
            <person name="Satoh N."/>
            <person name="Nishiyama T."/>
            <person name="Hasebe M."/>
            <person name="Maruyama T."/>
            <person name="Minagawa J."/>
            <person name="Obokata J."/>
            <person name="Shigenobu S."/>
        </authorList>
    </citation>
    <scope>NUCLEOTIDE SEQUENCE [LARGE SCALE GENOMIC DNA]</scope>
</reference>
<protein>
    <submittedName>
        <fullName evidence="2">Uncharacterized protein</fullName>
    </submittedName>
</protein>
<dbReference type="Proteomes" id="UP000735302">
    <property type="component" value="Unassembled WGS sequence"/>
</dbReference>
<evidence type="ECO:0000313" key="2">
    <source>
        <dbReference type="EMBL" id="GFN80602.1"/>
    </source>
</evidence>
<gene>
    <name evidence="2" type="ORF">PoB_000710800</name>
</gene>
<keyword evidence="3" id="KW-1185">Reference proteome</keyword>
<comment type="caution">
    <text evidence="2">The sequence shown here is derived from an EMBL/GenBank/DDBJ whole genome shotgun (WGS) entry which is preliminary data.</text>
</comment>
<keyword evidence="1" id="KW-0732">Signal</keyword>
<dbReference type="EMBL" id="BLXT01000825">
    <property type="protein sequence ID" value="GFN80602.1"/>
    <property type="molecule type" value="Genomic_DNA"/>
</dbReference>
<proteinExistence type="predicted"/>
<sequence>MSSVLKLCILVFVLSLAAAKPVEREKRHAFIDDWLKETFKGAKEDLEDLTNTVKKTFEGAKEKVKDWTTTVKKTLEEKVWNPVITNLQAAVRRTLGEKVIEQLKQWTQTTVSSQELQQEGSKLLNQAKNLQALLLSQNPITCQQIDNSISDAIDTLTWAADAAIKTSQTISKNKDNVIKAIESSHDEFLGEAVKPVENVCEDVFDMAKNVLGAGETLVKKAKSADHTCHEGVEAIKKAMETTDSLIKAGNDVCNIGNSILPAGQSIVQTSIDFGNLLAQAVKL</sequence>